<dbReference type="GO" id="GO:0004519">
    <property type="term" value="F:endonuclease activity"/>
    <property type="evidence" value="ECO:0007669"/>
    <property type="project" value="UniProtKB-KW"/>
</dbReference>
<evidence type="ECO:0000256" key="5">
    <source>
        <dbReference type="ARBA" id="ARBA00022801"/>
    </source>
</evidence>
<keyword evidence="6" id="KW-0695">RNA-directed DNA polymerase</keyword>
<dbReference type="GeneID" id="120048251"/>
<evidence type="ECO:0000256" key="3">
    <source>
        <dbReference type="ARBA" id="ARBA00022722"/>
    </source>
</evidence>
<keyword evidence="8" id="KW-1185">Reference proteome</keyword>
<dbReference type="InterPro" id="IPR001584">
    <property type="entry name" value="Integrase_cat-core"/>
</dbReference>
<dbReference type="InterPro" id="IPR041373">
    <property type="entry name" value="RT_RNaseH"/>
</dbReference>
<dbReference type="SUPFAM" id="SSF53098">
    <property type="entry name" value="Ribonuclease H-like"/>
    <property type="match status" value="1"/>
</dbReference>
<evidence type="ECO:0000256" key="6">
    <source>
        <dbReference type="ARBA" id="ARBA00022918"/>
    </source>
</evidence>
<dbReference type="GO" id="GO:0003676">
    <property type="term" value="F:nucleic acid binding"/>
    <property type="evidence" value="ECO:0007669"/>
    <property type="project" value="InterPro"/>
</dbReference>
<dbReference type="GO" id="GO:0015074">
    <property type="term" value="P:DNA integration"/>
    <property type="evidence" value="ECO:0007669"/>
    <property type="project" value="InterPro"/>
</dbReference>
<keyword evidence="1" id="KW-0808">Transferase</keyword>
<name>A0A8U0UDV5_SALNM</name>
<reference evidence="9" key="1">
    <citation type="submission" date="2025-08" db="UniProtKB">
        <authorList>
            <consortium name="RefSeq"/>
        </authorList>
    </citation>
    <scope>IDENTIFICATION</scope>
    <source>
        <tissue evidence="9">White muscle</tissue>
    </source>
</reference>
<dbReference type="GO" id="GO:0003964">
    <property type="term" value="F:RNA-directed DNA polymerase activity"/>
    <property type="evidence" value="ECO:0007669"/>
    <property type="project" value="UniProtKB-KW"/>
</dbReference>
<keyword evidence="3" id="KW-0540">Nuclease</keyword>
<dbReference type="InterPro" id="IPR012337">
    <property type="entry name" value="RNaseH-like_sf"/>
</dbReference>
<evidence type="ECO:0000256" key="1">
    <source>
        <dbReference type="ARBA" id="ARBA00022679"/>
    </source>
</evidence>
<dbReference type="PANTHER" id="PTHR34072:SF42">
    <property type="entry name" value="INTEGRASE CATALYTIC DOMAIN-CONTAINING PROTEIN"/>
    <property type="match status" value="1"/>
</dbReference>
<evidence type="ECO:0000259" key="7">
    <source>
        <dbReference type="PROSITE" id="PS50994"/>
    </source>
</evidence>
<organism evidence="8 9">
    <name type="scientific">Salvelinus namaycush</name>
    <name type="common">Lake trout</name>
    <name type="synonym">Salmo namaycush</name>
    <dbReference type="NCBI Taxonomy" id="8040"/>
    <lineage>
        <taxon>Eukaryota</taxon>
        <taxon>Metazoa</taxon>
        <taxon>Chordata</taxon>
        <taxon>Craniata</taxon>
        <taxon>Vertebrata</taxon>
        <taxon>Euteleostomi</taxon>
        <taxon>Actinopterygii</taxon>
        <taxon>Neopterygii</taxon>
        <taxon>Teleostei</taxon>
        <taxon>Protacanthopterygii</taxon>
        <taxon>Salmoniformes</taxon>
        <taxon>Salmonidae</taxon>
        <taxon>Salmoninae</taxon>
        <taxon>Salvelinus</taxon>
    </lineage>
</organism>
<sequence>MWGNRELLAVKMALQEWRHWLEGAEHQFIVWTDHKNLENLRTAKCLNSRQARWPCCLSGSTFPSPTGQGPRTSSQMPFLAAITGNRSGRHSGPSRTLITGCLCLTLSVPRSWSRPIPPGLPVTRVLVRPWPSCPNAFGGLLWFWMLPHLSPSARSAHRTRLLGKLRRIFSNHCLSLTVPGSLDFITGLPPSEDNSAILTVVDRFSKAAHFIPLPKLPSVKETVQLMVQHVFRIHGLPVDMVSDRGRQFSSWFRKAFCTLIGSSASLSSGFHPQSNIQSERANQDSLVPNLRQPYHLESATGMGCVHPQHPSLLCHGSLALRVFLGISASALPEQEEEVSNPSAQMFIRRCHSTWKRAWAALLKTTSRYRRQGFLG</sequence>
<dbReference type="SUPFAM" id="SSF56672">
    <property type="entry name" value="DNA/RNA polymerases"/>
    <property type="match status" value="1"/>
</dbReference>
<dbReference type="GO" id="GO:0016787">
    <property type="term" value="F:hydrolase activity"/>
    <property type="evidence" value="ECO:0007669"/>
    <property type="project" value="UniProtKB-KW"/>
</dbReference>
<dbReference type="KEGG" id="snh:120048251"/>
<evidence type="ECO:0000256" key="4">
    <source>
        <dbReference type="ARBA" id="ARBA00022759"/>
    </source>
</evidence>
<gene>
    <name evidence="9" type="primary">LOC120048251</name>
</gene>
<dbReference type="AlphaFoldDB" id="A0A8U0UDV5"/>
<dbReference type="InterPro" id="IPR036397">
    <property type="entry name" value="RNaseH_sf"/>
</dbReference>
<evidence type="ECO:0000256" key="2">
    <source>
        <dbReference type="ARBA" id="ARBA00022695"/>
    </source>
</evidence>
<evidence type="ECO:0000313" key="9">
    <source>
        <dbReference type="RefSeq" id="XP_038850014.1"/>
    </source>
</evidence>
<keyword evidence="2" id="KW-0548">Nucleotidyltransferase</keyword>
<dbReference type="PANTHER" id="PTHR34072">
    <property type="entry name" value="ENZYMATIC POLYPROTEIN-RELATED"/>
    <property type="match status" value="1"/>
</dbReference>
<accession>A0A8U0UDV5</accession>
<dbReference type="InterPro" id="IPR043502">
    <property type="entry name" value="DNA/RNA_pol_sf"/>
</dbReference>
<keyword evidence="4" id="KW-0255">Endonuclease</keyword>
<keyword evidence="5" id="KW-0378">Hydrolase</keyword>
<evidence type="ECO:0000313" key="8">
    <source>
        <dbReference type="Proteomes" id="UP000808372"/>
    </source>
</evidence>
<protein>
    <submittedName>
        <fullName evidence="9">Uncharacterized protein LOC120048251 isoform X1</fullName>
    </submittedName>
</protein>
<dbReference type="PROSITE" id="PS50994">
    <property type="entry name" value="INTEGRASE"/>
    <property type="match status" value="1"/>
</dbReference>
<feature type="domain" description="Integrase catalytic" evidence="7">
    <location>
        <begin position="168"/>
        <end position="283"/>
    </location>
</feature>
<dbReference type="Pfam" id="PF17917">
    <property type="entry name" value="RT_RNaseH"/>
    <property type="match status" value="1"/>
</dbReference>
<dbReference type="Proteomes" id="UP000808372">
    <property type="component" value="Chromosome 5"/>
</dbReference>
<dbReference type="RefSeq" id="XP_038850014.1">
    <property type="nucleotide sequence ID" value="XM_038994086.1"/>
</dbReference>
<dbReference type="Gene3D" id="3.30.420.10">
    <property type="entry name" value="Ribonuclease H-like superfamily/Ribonuclease H"/>
    <property type="match status" value="1"/>
</dbReference>
<proteinExistence type="predicted"/>